<sequence length="150" mass="16719">MTGVDQPTEGRFAGVEHRLPLRVYFEDTDLSGVVYHANYLRYMERARSDMLRLAGIDQRATFEGGGGAYAITDLHIRYRAPARLDDALIVASRVTATTPARVVIHQTVRREQEVLAEAVVTAALVAGNGRPLRQPAAWTDIFRRLIEGQE</sequence>
<dbReference type="InterPro" id="IPR006683">
    <property type="entry name" value="Thioestr_dom"/>
</dbReference>
<dbReference type="PANTHER" id="PTHR31793:SF37">
    <property type="entry name" value="ACYL-COA THIOESTER HYDROLASE YBGC"/>
    <property type="match status" value="1"/>
</dbReference>
<accession>A0ABS2D9A4</accession>
<dbReference type="Proteomes" id="UP000763641">
    <property type="component" value="Unassembled WGS sequence"/>
</dbReference>
<evidence type="ECO:0000259" key="3">
    <source>
        <dbReference type="Pfam" id="PF03061"/>
    </source>
</evidence>
<dbReference type="Pfam" id="PF03061">
    <property type="entry name" value="4HBT"/>
    <property type="match status" value="1"/>
</dbReference>
<dbReference type="NCBIfam" id="TIGR00051">
    <property type="entry name" value="YbgC/FadM family acyl-CoA thioesterase"/>
    <property type="match status" value="1"/>
</dbReference>
<dbReference type="PIRSF" id="PIRSF003230">
    <property type="entry name" value="YbgC"/>
    <property type="match status" value="1"/>
</dbReference>
<dbReference type="RefSeq" id="WP_204198811.1">
    <property type="nucleotide sequence ID" value="NZ_JAFEMC010000003.1"/>
</dbReference>
<organism evidence="4 5">
    <name type="scientific">Sphingomonas longa</name>
    <dbReference type="NCBI Taxonomy" id="2778730"/>
    <lineage>
        <taxon>Bacteria</taxon>
        <taxon>Pseudomonadati</taxon>
        <taxon>Pseudomonadota</taxon>
        <taxon>Alphaproteobacteria</taxon>
        <taxon>Sphingomonadales</taxon>
        <taxon>Sphingomonadaceae</taxon>
        <taxon>Sphingomonas</taxon>
    </lineage>
</organism>
<evidence type="ECO:0000256" key="1">
    <source>
        <dbReference type="ARBA" id="ARBA00005953"/>
    </source>
</evidence>
<dbReference type="SUPFAM" id="SSF54637">
    <property type="entry name" value="Thioesterase/thiol ester dehydrase-isomerase"/>
    <property type="match status" value="1"/>
</dbReference>
<comment type="similarity">
    <text evidence="1">Belongs to the 4-hydroxybenzoyl-CoA thioesterase family.</text>
</comment>
<evidence type="ECO:0000313" key="5">
    <source>
        <dbReference type="Proteomes" id="UP000763641"/>
    </source>
</evidence>
<dbReference type="InterPro" id="IPR029069">
    <property type="entry name" value="HotDog_dom_sf"/>
</dbReference>
<dbReference type="GO" id="GO:0016787">
    <property type="term" value="F:hydrolase activity"/>
    <property type="evidence" value="ECO:0007669"/>
    <property type="project" value="UniProtKB-KW"/>
</dbReference>
<dbReference type="EC" id="3.1.2.-" evidence="4"/>
<evidence type="ECO:0000256" key="2">
    <source>
        <dbReference type="ARBA" id="ARBA00022801"/>
    </source>
</evidence>
<dbReference type="InterPro" id="IPR050563">
    <property type="entry name" value="4-hydroxybenzoyl-CoA_TE"/>
</dbReference>
<dbReference type="EMBL" id="JAFEMC010000003">
    <property type="protein sequence ID" value="MBM6576691.1"/>
    <property type="molecule type" value="Genomic_DNA"/>
</dbReference>
<proteinExistence type="inferred from homology"/>
<keyword evidence="5" id="KW-1185">Reference proteome</keyword>
<reference evidence="4 5" key="1">
    <citation type="submission" date="2020-12" db="EMBL/GenBank/DDBJ databases">
        <title>Sphingomonas sp.</title>
        <authorList>
            <person name="Kim M.K."/>
        </authorList>
    </citation>
    <scope>NUCLEOTIDE SEQUENCE [LARGE SCALE GENOMIC DNA]</scope>
    <source>
        <strain evidence="4 5">BT552</strain>
    </source>
</reference>
<comment type="caution">
    <text evidence="4">The sequence shown here is derived from an EMBL/GenBank/DDBJ whole genome shotgun (WGS) entry which is preliminary data.</text>
</comment>
<evidence type="ECO:0000313" key="4">
    <source>
        <dbReference type="EMBL" id="MBM6576691.1"/>
    </source>
</evidence>
<dbReference type="PANTHER" id="PTHR31793">
    <property type="entry name" value="4-HYDROXYBENZOYL-COA THIOESTERASE FAMILY MEMBER"/>
    <property type="match status" value="1"/>
</dbReference>
<dbReference type="InterPro" id="IPR008272">
    <property type="entry name" value="HB-CoA_thioesterase_AS"/>
</dbReference>
<dbReference type="PROSITE" id="PS01328">
    <property type="entry name" value="4HBCOA_THIOESTERASE"/>
    <property type="match status" value="1"/>
</dbReference>
<dbReference type="Gene3D" id="3.10.129.10">
    <property type="entry name" value="Hotdog Thioesterase"/>
    <property type="match status" value="1"/>
</dbReference>
<gene>
    <name evidence="4" type="ORF">ILT43_09920</name>
</gene>
<keyword evidence="2 4" id="KW-0378">Hydrolase</keyword>
<dbReference type="InterPro" id="IPR006684">
    <property type="entry name" value="YbgC/YbaW"/>
</dbReference>
<feature type="domain" description="Thioesterase" evidence="3">
    <location>
        <begin position="32"/>
        <end position="115"/>
    </location>
</feature>
<protein>
    <submittedName>
        <fullName evidence="4">YbgC/FadM family acyl-CoA thioesterase</fullName>
        <ecNumber evidence="4">3.1.2.-</ecNumber>
    </submittedName>
</protein>
<name>A0ABS2D9A4_9SPHN</name>
<dbReference type="CDD" id="cd00586">
    <property type="entry name" value="4HBT"/>
    <property type="match status" value="1"/>
</dbReference>